<dbReference type="Pfam" id="PF05132">
    <property type="entry name" value="RNA_pol_Rpc4"/>
    <property type="match status" value="1"/>
</dbReference>
<feature type="non-terminal residue" evidence="6">
    <location>
        <position position="507"/>
    </location>
</feature>
<feature type="region of interest" description="Disordered" evidence="5">
    <location>
        <begin position="198"/>
        <end position="276"/>
    </location>
</feature>
<dbReference type="GO" id="GO:0003677">
    <property type="term" value="F:DNA binding"/>
    <property type="evidence" value="ECO:0007669"/>
    <property type="project" value="InterPro"/>
</dbReference>
<evidence type="ECO:0000256" key="2">
    <source>
        <dbReference type="ARBA" id="ARBA00022478"/>
    </source>
</evidence>
<feature type="non-terminal residue" evidence="6">
    <location>
        <position position="1"/>
    </location>
</feature>
<keyword evidence="3" id="KW-0804">Transcription</keyword>
<dbReference type="OrthoDB" id="5836119at2759"/>
<feature type="compositionally biased region" description="Gly residues" evidence="5">
    <location>
        <begin position="103"/>
        <end position="112"/>
    </location>
</feature>
<dbReference type="PANTHER" id="PTHR13408:SF0">
    <property type="entry name" value="DNA-DIRECTED RNA POLYMERASE III SUBUNIT RPC4"/>
    <property type="match status" value="1"/>
</dbReference>
<keyword evidence="7" id="KW-1185">Reference proteome</keyword>
<evidence type="ECO:0000313" key="6">
    <source>
        <dbReference type="EMBL" id="KAF2676027.1"/>
    </source>
</evidence>
<gene>
    <name evidence="6" type="ORF">K458DRAFT_238977</name>
</gene>
<evidence type="ECO:0000256" key="5">
    <source>
        <dbReference type="SAM" id="MobiDB-lite"/>
    </source>
</evidence>
<feature type="compositionally biased region" description="Basic and acidic residues" evidence="5">
    <location>
        <begin position="236"/>
        <end position="248"/>
    </location>
</feature>
<reference evidence="6" key="1">
    <citation type="journal article" date="2020" name="Stud. Mycol.">
        <title>101 Dothideomycetes genomes: a test case for predicting lifestyles and emergence of pathogens.</title>
        <authorList>
            <person name="Haridas S."/>
            <person name="Albert R."/>
            <person name="Binder M."/>
            <person name="Bloem J."/>
            <person name="Labutti K."/>
            <person name="Salamov A."/>
            <person name="Andreopoulos B."/>
            <person name="Baker S."/>
            <person name="Barry K."/>
            <person name="Bills G."/>
            <person name="Bluhm B."/>
            <person name="Cannon C."/>
            <person name="Castanera R."/>
            <person name="Culley D."/>
            <person name="Daum C."/>
            <person name="Ezra D."/>
            <person name="Gonzalez J."/>
            <person name="Henrissat B."/>
            <person name="Kuo A."/>
            <person name="Liang C."/>
            <person name="Lipzen A."/>
            <person name="Lutzoni F."/>
            <person name="Magnuson J."/>
            <person name="Mondo S."/>
            <person name="Nolan M."/>
            <person name="Ohm R."/>
            <person name="Pangilinan J."/>
            <person name="Park H.-J."/>
            <person name="Ramirez L."/>
            <person name="Alfaro M."/>
            <person name="Sun H."/>
            <person name="Tritt A."/>
            <person name="Yoshinaga Y."/>
            <person name="Zwiers L.-H."/>
            <person name="Turgeon B."/>
            <person name="Goodwin S."/>
            <person name="Spatafora J."/>
            <person name="Crous P."/>
            <person name="Grigoriev I."/>
        </authorList>
    </citation>
    <scope>NUCLEOTIDE SEQUENCE</scope>
    <source>
        <strain evidence="6">CBS 122367</strain>
    </source>
</reference>
<comment type="subcellular location">
    <subcellularLocation>
        <location evidence="1">Nucleus</location>
    </subcellularLocation>
</comment>
<dbReference type="InterPro" id="IPR007811">
    <property type="entry name" value="RPC4"/>
</dbReference>
<dbReference type="GO" id="GO:0005666">
    <property type="term" value="C:RNA polymerase III complex"/>
    <property type="evidence" value="ECO:0007669"/>
    <property type="project" value="InterPro"/>
</dbReference>
<evidence type="ECO:0000313" key="7">
    <source>
        <dbReference type="Proteomes" id="UP000799291"/>
    </source>
</evidence>
<feature type="region of interest" description="Disordered" evidence="5">
    <location>
        <begin position="1"/>
        <end position="186"/>
    </location>
</feature>
<protein>
    <recommendedName>
        <fullName evidence="8">RNA polymerase III RPC4-domain-containing protein</fullName>
    </recommendedName>
</protein>
<evidence type="ECO:0008006" key="8">
    <source>
        <dbReference type="Google" id="ProtNLM"/>
    </source>
</evidence>
<accession>A0A6G1ICR4</accession>
<dbReference type="Proteomes" id="UP000799291">
    <property type="component" value="Unassembled WGS sequence"/>
</dbReference>
<evidence type="ECO:0000256" key="1">
    <source>
        <dbReference type="ARBA" id="ARBA00004123"/>
    </source>
</evidence>
<evidence type="ECO:0000256" key="4">
    <source>
        <dbReference type="ARBA" id="ARBA00023242"/>
    </source>
</evidence>
<feature type="region of interest" description="Disordered" evidence="5">
    <location>
        <begin position="329"/>
        <end position="356"/>
    </location>
</feature>
<name>A0A6G1ICR4_9PLEO</name>
<feature type="compositionally biased region" description="Low complexity" evidence="5">
    <location>
        <begin position="123"/>
        <end position="136"/>
    </location>
</feature>
<proteinExistence type="predicted"/>
<keyword evidence="4" id="KW-0539">Nucleus</keyword>
<dbReference type="AlphaFoldDB" id="A0A6G1ICR4"/>
<organism evidence="6 7">
    <name type="scientific">Lentithecium fluviatile CBS 122367</name>
    <dbReference type="NCBI Taxonomy" id="1168545"/>
    <lineage>
        <taxon>Eukaryota</taxon>
        <taxon>Fungi</taxon>
        <taxon>Dikarya</taxon>
        <taxon>Ascomycota</taxon>
        <taxon>Pezizomycotina</taxon>
        <taxon>Dothideomycetes</taxon>
        <taxon>Pleosporomycetidae</taxon>
        <taxon>Pleosporales</taxon>
        <taxon>Massarineae</taxon>
        <taxon>Lentitheciaceae</taxon>
        <taxon>Lentithecium</taxon>
    </lineage>
</organism>
<dbReference type="GO" id="GO:0042797">
    <property type="term" value="P:tRNA transcription by RNA polymerase III"/>
    <property type="evidence" value="ECO:0007669"/>
    <property type="project" value="TreeGrafter"/>
</dbReference>
<dbReference type="PANTHER" id="PTHR13408">
    <property type="entry name" value="DNA-DIRECTED RNA POLYMERASE III"/>
    <property type="match status" value="1"/>
</dbReference>
<sequence length="507" mass="55338">PSSRPASPAVRRGKGKKPAAPLPTFTGRRSKAERDARIQEGLERERERNKDREKAEERKRKAEERRAKSEAARGRGRGGYAGVASGPFSQWSIKKEKRPASGGFSGYGGGSGSRATQIKSESAHGSSSTHRSSGVSIKREDGGYISSEDENDEDAEFPRQDIDYIDISPDEDEATPRDTMALPVRIRRNEHKERVVGINTEASTEASAKALQKAEETRSAPTADALKRTSNKGKGKTKDFEITGERKPYKGVWQDSDESDVKVKTEPTSEDEEMLDAEHVGIGASVEKAAKQAELSPEAEKKPKINAKAVPTFQTDEESAEWTRFQNNLQINRSELGPDTSAPAQDGPGDVAMADANSKNKRDDYVYLFQLPPIMPELIAPGIKKEHSDAPATKPVTNEAAPQAGAVPIKKEGDFSDPVAEVPERPRFTSGYVGKLRVHQSGRTTLDWGGTSYELTPGNEATFLQEVVSIHVVPEKDRVVEEDAGEAISFGQIRGKFVVTPDFGQLL</sequence>
<keyword evidence="2" id="KW-0240">DNA-directed RNA polymerase</keyword>
<evidence type="ECO:0000256" key="3">
    <source>
        <dbReference type="ARBA" id="ARBA00023163"/>
    </source>
</evidence>
<feature type="compositionally biased region" description="Basic and acidic residues" evidence="5">
    <location>
        <begin position="30"/>
        <end position="73"/>
    </location>
</feature>
<dbReference type="EMBL" id="MU005641">
    <property type="protein sequence ID" value="KAF2676027.1"/>
    <property type="molecule type" value="Genomic_DNA"/>
</dbReference>